<dbReference type="GO" id="GO:0051959">
    <property type="term" value="F:dynein light intermediate chain binding"/>
    <property type="evidence" value="ECO:0007669"/>
    <property type="project" value="InterPro"/>
</dbReference>
<proteinExistence type="inferred from homology"/>
<dbReference type="VEuPathDB" id="TriTrypDB:TCSYLVIO_003726"/>
<dbReference type="VEuPathDB" id="TriTrypDB:TcCLB.509583.19"/>
<organism evidence="5 6">
    <name type="scientific">Trypanosoma cruzi</name>
    <dbReference type="NCBI Taxonomy" id="5693"/>
    <lineage>
        <taxon>Eukaryota</taxon>
        <taxon>Discoba</taxon>
        <taxon>Euglenozoa</taxon>
        <taxon>Kinetoplastea</taxon>
        <taxon>Metakinetoplastina</taxon>
        <taxon>Trypanosomatida</taxon>
        <taxon>Trypanosomatidae</taxon>
        <taxon>Trypanosoma</taxon>
        <taxon>Schizotrypanum</taxon>
    </lineage>
</organism>
<dbReference type="VEuPathDB" id="TriTrypDB:C4B63_7g372"/>
<dbReference type="VEuPathDB" id="TriTrypDB:Tc_MARK_2487"/>
<comment type="caution">
    <text evidence="5">The sequence shown here is derived from an EMBL/GenBank/DDBJ whole genome shotgun (WGS) entry which is preliminary data.</text>
</comment>
<dbReference type="Pfam" id="PF08385">
    <property type="entry name" value="DHC_N1"/>
    <property type="match status" value="1"/>
</dbReference>
<feature type="domain" description="Dynein heavy chain tail" evidence="3">
    <location>
        <begin position="252"/>
        <end position="818"/>
    </location>
</feature>
<dbReference type="InterPro" id="IPR013594">
    <property type="entry name" value="Dynein_heavy_tail"/>
</dbReference>
<dbReference type="GO" id="GO:0030286">
    <property type="term" value="C:dynein complex"/>
    <property type="evidence" value="ECO:0007669"/>
    <property type="project" value="InterPro"/>
</dbReference>
<feature type="domain" description="Dynein heavy chain linker" evidence="4">
    <location>
        <begin position="1328"/>
        <end position="1696"/>
    </location>
</feature>
<dbReference type="VEuPathDB" id="TriTrypDB:BCY84_21157"/>
<dbReference type="Proteomes" id="UP000246078">
    <property type="component" value="Unassembled WGS sequence"/>
</dbReference>
<dbReference type="GO" id="GO:0007018">
    <property type="term" value="P:microtubule-based movement"/>
    <property type="evidence" value="ECO:0007669"/>
    <property type="project" value="InterPro"/>
</dbReference>
<dbReference type="PANTHER" id="PTHR22878:SF63">
    <property type="entry name" value="DYNEIN AXONEMAL HEAVY CHAIN 10"/>
    <property type="match status" value="1"/>
</dbReference>
<evidence type="ECO:0000256" key="2">
    <source>
        <dbReference type="SAM" id="Coils"/>
    </source>
</evidence>
<dbReference type="VEuPathDB" id="TriTrypDB:ECC02_002618"/>
<dbReference type="Gene3D" id="1.10.287.2620">
    <property type="match status" value="1"/>
</dbReference>
<accession>A0A2V2X5J8</accession>
<dbReference type="VEuPathDB" id="TriTrypDB:TcCLB.506097.9"/>
<evidence type="ECO:0000313" key="5">
    <source>
        <dbReference type="EMBL" id="PWV15403.1"/>
    </source>
</evidence>
<gene>
    <name evidence="5" type="ORF">C3747_29g211</name>
</gene>
<dbReference type="VEuPathDB" id="TriTrypDB:C3747_29g211"/>
<evidence type="ECO:0000313" key="6">
    <source>
        <dbReference type="Proteomes" id="UP000246078"/>
    </source>
</evidence>
<name>A0A2V2X5J8_TRYCR</name>
<dbReference type="PANTHER" id="PTHR22878">
    <property type="entry name" value="DYNEIN HEAVY CHAIN 6, AXONEMAL-LIKE-RELATED"/>
    <property type="match status" value="1"/>
</dbReference>
<dbReference type="InterPro" id="IPR026983">
    <property type="entry name" value="DHC"/>
</dbReference>
<dbReference type="InterPro" id="IPR042222">
    <property type="entry name" value="Dynein_2_N"/>
</dbReference>
<sequence length="1697" mass="195888">MSAESRNGQPRDEEDPRLAWLAARVKSCLYGVDDDVIADLYGDIDSRKVILEIFDNPKERFLVISSQEATTTEGNAVGGRLSMATPRKTPPKLIATTRAIKNSNITGSTNFPPDRTRCIFFLRVQNVQLTKELVHNWRTETECPIHRAFEISCMVVPSLSSFHTILKYAYGPIVEDVVSSAGRRRCVATKKVANRQLYTEILNWVHRVDMQMTGFRNQVCAERRLPMPQTLVSMGYSDSGLKSALANEDVIKQIDITVSQWQAEISYAMSLDPQKEGPLGEIEYWREKYSTISALYEQINSPQAKFILKVAKEAECNSFHLISTTIQHFFRLYAEAKDNVKFLGTLDRHFRTMHGVTPGSGSLQPIIDTLSSMMTGIRMVWIISRYYCTEERMVGLLEKVGKLIAQKVSQHIDFRSILGLPFSEAKEKVIEGQQCLLKWKATYVNVQEEINSSEREQPWNFNQKRLFETTDYMSDRCTDLLEVIETVEYYNTVLGAQLKTVLTDTSGIERILKDVERVKRPFETLTFDPFERKATHNWQVVYSNFVNTVANLDHEVSEFINKIFDDDLRSAESAFELLVSFKGIVSRPQRAGEAFDTASLLSEKADRILAQYFSEVERVRSIFVENRDNPPLTKNQPPVAGAIHWSTSLFQRLKKPIVRFQQEGMLVTTMGRQVRAKYVEVARQMKEYATSRFIQWSEGVRQTTMASLKMNILRKGNGDTYVTNFDVALFNVIREAKYLDRLGFEVPQEAINVTLQDESYHANVDALKAMLLNFNCELQGALDGPERVILAKNIRELRLALEPGIHDINWTSLGVTDFVANCERAITKFRNLSREVRKRADHIQTQVVNKIGSTKLIPEFEQLLQAGGELPELQVFVETIERRRTTLVDACLRAYHTAKPLLTKMESQLVGTHTGKCLILESYYLHWEQRIWKALTRMVLNSLLAFAKMLGYRGSSTVKRPPLFKVLIFLTTEPTFSPPHQEITSAFHKVQSSIIESTQRFQRWMRGTCIEFTQGELVPRPAEGEQETLFTYYKDINSLPQVYKLQGIINRTIQTHLSALATNIKMLQRYRFIYLADKKLSVEQQAKSQFHWIDYDAKFQLYFNMIADFDAEEHIHDFGFMRCDESAFYAELVEHVHQWIAMEGAQMNDTVRVRMQKRLESIVRINKDLQRPCENIEDLKFVLEVMHDTRASSLDVEQDISEIKYIYESIMHFGVKVDPQELKEALSFQGLWDCTLARLHELEKDLEPKKLRFREYTRAEVANFLQKGKSVLNEFREKGPSRADIDLQEGNNLKKEWREHLTQLQAKRDQLTKAEKLFDLPLTGHVHLQQLNEELTKVEAVYDLYEQWVAILKRWNRSSWKDLLLEDLQTTTDEKVKRARLLGRTHGDVHPFKAVQQVILNFHSSLPLLAKLKSPALKQRHWVELMRVTGKEFSIEQINLDDFIAMELYCFADDIDNIIVTAAREQAIEKDILAVKEFWSKAEFSLVPYEPRKGDVRCSVHSDTSEIQEAVDDNILKMQSIANVKWAQPFIDDVKLWEKKLAMINDVIAVWVTVQMKWQYLESIFKGSDDIANQLPKETAKFNDLDKKFVRIMNETAAGPNVDICCNATGRLEEFRYLEEKLEECQKELSNYLETKRYMFPRFYFISDDELLSILAASGAKSVQDHMLKMFDNSAHLIFKDGEDETICGVESQEGEL</sequence>
<dbReference type="VEuPathDB" id="TriTrypDB:TcG_01353"/>
<dbReference type="Pfam" id="PF08393">
    <property type="entry name" value="DHC_N2"/>
    <property type="match status" value="1"/>
</dbReference>
<dbReference type="VEuPathDB" id="TriTrypDB:TcYC6_0030540"/>
<evidence type="ECO:0000259" key="3">
    <source>
        <dbReference type="Pfam" id="PF08385"/>
    </source>
</evidence>
<dbReference type="GO" id="GO:0045505">
    <property type="term" value="F:dynein intermediate chain binding"/>
    <property type="evidence" value="ECO:0007669"/>
    <property type="project" value="InterPro"/>
</dbReference>
<keyword evidence="2" id="KW-0175">Coiled coil</keyword>
<evidence type="ECO:0000256" key="1">
    <source>
        <dbReference type="ARBA" id="ARBA00008887"/>
    </source>
</evidence>
<dbReference type="Gene3D" id="3.20.180.20">
    <property type="entry name" value="Dynein heavy chain, N-terminal domain 2"/>
    <property type="match status" value="1"/>
</dbReference>
<comment type="similarity">
    <text evidence="1">Belongs to the dynein heavy chain family.</text>
</comment>
<dbReference type="VEuPathDB" id="TriTrypDB:C4B63_7g374"/>
<dbReference type="VEuPathDB" id="TriTrypDB:TcBrA4_0125380"/>
<evidence type="ECO:0000259" key="4">
    <source>
        <dbReference type="Pfam" id="PF08393"/>
    </source>
</evidence>
<protein>
    <submittedName>
        <fullName evidence="5">Putative dynein heavy chain</fullName>
    </submittedName>
</protein>
<dbReference type="EMBL" id="PRFC01000029">
    <property type="protein sequence ID" value="PWV15403.1"/>
    <property type="molecule type" value="Genomic_DNA"/>
</dbReference>
<dbReference type="VEuPathDB" id="TriTrypDB:TCDM_02480"/>
<reference evidence="5 6" key="1">
    <citation type="journal article" date="2018" name="Microb. Genom.">
        <title>Expanding an expanded genome: long-read sequencing of Trypanosoma cruzi.</title>
        <authorList>
            <person name="Berna L."/>
            <person name="Rodriguez M."/>
            <person name="Chiribao M.L."/>
            <person name="Parodi-Talice A."/>
            <person name="Pita S."/>
            <person name="Rijo G."/>
            <person name="Alvarez-Valin F."/>
            <person name="Robello C."/>
        </authorList>
    </citation>
    <scope>NUCLEOTIDE SEQUENCE [LARGE SCALE GENOMIC DNA]</scope>
    <source>
        <strain evidence="5 6">TCC</strain>
    </source>
</reference>
<dbReference type="FunFam" id="1.20.140.100:FF:000001">
    <property type="entry name" value="dynein heavy chain 17, axonemal"/>
    <property type="match status" value="1"/>
</dbReference>
<dbReference type="VEuPathDB" id="TriTrypDB:TcCL_NonESM03198"/>
<dbReference type="Gene3D" id="1.20.140.100">
    <property type="entry name" value="Dynein heavy chain, N-terminal domain 2"/>
    <property type="match status" value="1"/>
</dbReference>
<dbReference type="VEuPathDB" id="TriTrypDB:TcCLB.508257.170"/>
<dbReference type="InterPro" id="IPR013602">
    <property type="entry name" value="Dynein_heavy_linker"/>
</dbReference>
<feature type="coiled-coil region" evidence="2">
    <location>
        <begin position="1287"/>
        <end position="1314"/>
    </location>
</feature>
<dbReference type="InterPro" id="IPR042228">
    <property type="entry name" value="Dynein_linker_3"/>
</dbReference>